<evidence type="ECO:0000256" key="4">
    <source>
        <dbReference type="ARBA" id="ARBA00022692"/>
    </source>
</evidence>
<dbReference type="PANTHER" id="PTHR30561:SF0">
    <property type="entry name" value="GUANIDINIUM EXPORTER"/>
    <property type="match status" value="1"/>
</dbReference>
<keyword evidence="3" id="KW-1003">Cell membrane</keyword>
<proteinExistence type="inferred from homology"/>
<dbReference type="GO" id="GO:0005886">
    <property type="term" value="C:plasma membrane"/>
    <property type="evidence" value="ECO:0007669"/>
    <property type="project" value="UniProtKB-SubCell"/>
</dbReference>
<dbReference type="EMBL" id="JACEIO010000001">
    <property type="protein sequence ID" value="MBA4535725.1"/>
    <property type="molecule type" value="Genomic_DNA"/>
</dbReference>
<evidence type="ECO:0000313" key="9">
    <source>
        <dbReference type="EMBL" id="MBA4535725.1"/>
    </source>
</evidence>
<feature type="transmembrane region" description="Helical" evidence="8">
    <location>
        <begin position="80"/>
        <end position="99"/>
    </location>
</feature>
<dbReference type="GO" id="GO:0022857">
    <property type="term" value="F:transmembrane transporter activity"/>
    <property type="evidence" value="ECO:0007669"/>
    <property type="project" value="InterPro"/>
</dbReference>
<keyword evidence="11" id="KW-1185">Reference proteome</keyword>
<organism evidence="10 11">
    <name type="scientific">Bacillus aquiflavi</name>
    <dbReference type="NCBI Taxonomy" id="2672567"/>
    <lineage>
        <taxon>Bacteria</taxon>
        <taxon>Bacillati</taxon>
        <taxon>Bacillota</taxon>
        <taxon>Bacilli</taxon>
        <taxon>Bacillales</taxon>
        <taxon>Bacillaceae</taxon>
        <taxon>Bacillus</taxon>
    </lineage>
</organism>
<evidence type="ECO:0000313" key="10">
    <source>
        <dbReference type="EMBL" id="NEY80101.1"/>
    </source>
</evidence>
<comment type="subcellular location">
    <subcellularLocation>
        <location evidence="1 7">Cell membrane</location>
        <topology evidence="1 7">Multi-pass membrane protein</topology>
    </subcellularLocation>
</comment>
<dbReference type="InterPro" id="IPR037185">
    <property type="entry name" value="EmrE-like"/>
</dbReference>
<keyword evidence="6 8" id="KW-0472">Membrane</keyword>
<keyword evidence="2" id="KW-0813">Transport</keyword>
<evidence type="ECO:0000256" key="8">
    <source>
        <dbReference type="SAM" id="Phobius"/>
    </source>
</evidence>
<feature type="transmembrane region" description="Helical" evidence="8">
    <location>
        <begin position="54"/>
        <end position="74"/>
    </location>
</feature>
<evidence type="ECO:0000313" key="11">
    <source>
        <dbReference type="Proteomes" id="UP000472971"/>
    </source>
</evidence>
<protein>
    <recommendedName>
        <fullName evidence="13">Multidrug efflux SMR transporter</fullName>
    </recommendedName>
</protein>
<reference evidence="9 12" key="2">
    <citation type="submission" date="2020-07" db="EMBL/GenBank/DDBJ databases">
        <authorList>
            <person name="Feng H."/>
        </authorList>
    </citation>
    <scope>NUCLEOTIDE SEQUENCE [LARGE SCALE GENOMIC DNA]</scope>
    <source>
        <strain evidence="9">S-12</strain>
        <strain evidence="12">s-12</strain>
    </source>
</reference>
<dbReference type="PANTHER" id="PTHR30561">
    <property type="entry name" value="SMR FAMILY PROTON-DEPENDENT DRUG EFFLUX TRANSPORTER SUGE"/>
    <property type="match status" value="1"/>
</dbReference>
<evidence type="ECO:0000256" key="7">
    <source>
        <dbReference type="RuleBase" id="RU003942"/>
    </source>
</evidence>
<dbReference type="EMBL" id="JAAIWN010000001">
    <property type="protein sequence ID" value="NEY80101.1"/>
    <property type="molecule type" value="Genomic_DNA"/>
</dbReference>
<keyword evidence="5 8" id="KW-1133">Transmembrane helix</keyword>
<accession>A0A6B3VX37</accession>
<dbReference type="Proteomes" id="UP000570010">
    <property type="component" value="Unassembled WGS sequence"/>
</dbReference>
<evidence type="ECO:0000256" key="3">
    <source>
        <dbReference type="ARBA" id="ARBA00022475"/>
    </source>
</evidence>
<dbReference type="InterPro" id="IPR000390">
    <property type="entry name" value="Small_drug/metabolite_transptr"/>
</dbReference>
<dbReference type="SUPFAM" id="SSF103481">
    <property type="entry name" value="Multidrug resistance efflux transporter EmrE"/>
    <property type="match status" value="1"/>
</dbReference>
<feature type="transmembrane region" description="Helical" evidence="8">
    <location>
        <begin position="27"/>
        <end position="47"/>
    </location>
</feature>
<evidence type="ECO:0000256" key="2">
    <source>
        <dbReference type="ARBA" id="ARBA00022448"/>
    </source>
</evidence>
<evidence type="ECO:0000313" key="12">
    <source>
        <dbReference type="Proteomes" id="UP000570010"/>
    </source>
</evidence>
<comment type="similarity">
    <text evidence="7">Belongs to the drug/metabolite transporter (DMT) superfamily. Small multidrug resistance (SMR) (TC 2.A.7.1) family.</text>
</comment>
<comment type="caution">
    <text evidence="10">The sequence shown here is derived from an EMBL/GenBank/DDBJ whole genome shotgun (WGS) entry which is preliminary data.</text>
</comment>
<evidence type="ECO:0008006" key="13">
    <source>
        <dbReference type="Google" id="ProtNLM"/>
    </source>
</evidence>
<dbReference type="InterPro" id="IPR045324">
    <property type="entry name" value="Small_multidrug_res"/>
</dbReference>
<dbReference type="Proteomes" id="UP000472971">
    <property type="component" value="Unassembled WGS sequence"/>
</dbReference>
<reference evidence="10 11" key="1">
    <citation type="submission" date="2020-02" db="EMBL/GenBank/DDBJ databases">
        <title>Bacillus aquiflavi sp. nov., isolated from yellow water of strong flavor Chinese baijiu in Yibin region of China.</title>
        <authorList>
            <person name="Xie J."/>
        </authorList>
    </citation>
    <scope>NUCLEOTIDE SEQUENCE [LARGE SCALE GENOMIC DNA]</scope>
    <source>
        <strain evidence="10 11">3H-10</strain>
    </source>
</reference>
<gene>
    <name evidence="10" type="ORF">G4D64_00895</name>
    <name evidence="9" type="ORF">H1Z61_00895</name>
</gene>
<keyword evidence="4 7" id="KW-0812">Transmembrane</keyword>
<dbReference type="Gene3D" id="1.10.3730.20">
    <property type="match status" value="1"/>
</dbReference>
<evidence type="ECO:0000256" key="1">
    <source>
        <dbReference type="ARBA" id="ARBA00004651"/>
    </source>
</evidence>
<dbReference type="AlphaFoldDB" id="A0A6B3VX37"/>
<sequence length="109" mass="11846">MGWLFVLLGGSLEVVWASCLKYANSLGDWTIIGLLIAVSFILLIRAYKTIPVAAAYSVFVGIGTVGTYITGIFLGEPYSIKQILFLFLLLIGIIGLQLTTKETTKEAEN</sequence>
<dbReference type="Pfam" id="PF00893">
    <property type="entry name" value="Multi_Drug_Res"/>
    <property type="match status" value="1"/>
</dbReference>
<evidence type="ECO:0000256" key="5">
    <source>
        <dbReference type="ARBA" id="ARBA00022989"/>
    </source>
</evidence>
<name>A0A6B3VX37_9BACI</name>
<evidence type="ECO:0000256" key="6">
    <source>
        <dbReference type="ARBA" id="ARBA00023136"/>
    </source>
</evidence>
<dbReference type="RefSeq" id="WP_163239094.1">
    <property type="nucleotide sequence ID" value="NZ_CP082780.1"/>
</dbReference>